<comment type="caution">
    <text evidence="4">The sequence shown here is derived from an EMBL/GenBank/DDBJ whole genome shotgun (WGS) entry which is preliminary data.</text>
</comment>
<feature type="compositionally biased region" description="Pro residues" evidence="2">
    <location>
        <begin position="329"/>
        <end position="348"/>
    </location>
</feature>
<feature type="transmembrane region" description="Helical" evidence="3">
    <location>
        <begin position="24"/>
        <end position="45"/>
    </location>
</feature>
<keyword evidence="3" id="KW-1133">Transmembrane helix</keyword>
<evidence type="ECO:0000313" key="4">
    <source>
        <dbReference type="EMBL" id="MDT3766484.1"/>
    </source>
</evidence>
<dbReference type="RefSeq" id="WP_313271430.1">
    <property type="nucleotide sequence ID" value="NZ_JASXSX010000001.1"/>
</dbReference>
<organism evidence="4 5">
    <name type="scientific">Gleimia hominis</name>
    <dbReference type="NCBI Taxonomy" id="595468"/>
    <lineage>
        <taxon>Bacteria</taxon>
        <taxon>Bacillati</taxon>
        <taxon>Actinomycetota</taxon>
        <taxon>Actinomycetes</taxon>
        <taxon>Actinomycetales</taxon>
        <taxon>Actinomycetaceae</taxon>
        <taxon>Gleimia</taxon>
    </lineage>
</organism>
<evidence type="ECO:0000256" key="1">
    <source>
        <dbReference type="SAM" id="Coils"/>
    </source>
</evidence>
<keyword evidence="3" id="KW-0812">Transmembrane</keyword>
<protein>
    <submittedName>
        <fullName evidence="4">Uncharacterized protein</fullName>
    </submittedName>
</protein>
<feature type="compositionally biased region" description="Pro residues" evidence="2">
    <location>
        <begin position="294"/>
        <end position="320"/>
    </location>
</feature>
<evidence type="ECO:0000256" key="3">
    <source>
        <dbReference type="SAM" id="Phobius"/>
    </source>
</evidence>
<keyword evidence="1" id="KW-0175">Coiled coil</keyword>
<sequence length="389" mass="41956">MATRRSGKYLSNDDRRRQRKRRKLIAIAIPVVIALVLVVAGVFYVRGNALRQAQKECEKALEAWFTAQDRSYALLEIRPDSKTNFAAEQADIAQVIDLEASCEVTGNANHKVKQLRSITSDLHNRTSVLDKATDSIANKLTDRIHSTLTSNAAKLKQLIANAQDLKKKTKTSEVRDKSTLADLQKAIKQGQRALKTVQTATEVRAQANALGKVKAAREVIAQCMDAVKSSHEDWKKNPTELTEQERERAQQQRPHRPEGAQELRPSREPAGNQGRQPGGSGATPAPAPKQSTPPNRPAPQPKPNDPKPANPAPSTQPKPSKPAEGGTNPPAPANPEPKPAPTNAPAPAEPGEGNHPEKPPVENQPAQPDKPAAPKPAQPNAPASTGSDS</sequence>
<dbReference type="EMBL" id="JASXSX010000001">
    <property type="protein sequence ID" value="MDT3766484.1"/>
    <property type="molecule type" value="Genomic_DNA"/>
</dbReference>
<evidence type="ECO:0000256" key="2">
    <source>
        <dbReference type="SAM" id="MobiDB-lite"/>
    </source>
</evidence>
<name>A0ABU3I7X3_9ACTO</name>
<feature type="coiled-coil region" evidence="1">
    <location>
        <begin position="148"/>
        <end position="200"/>
    </location>
</feature>
<gene>
    <name evidence="4" type="ORF">QS713_00105</name>
</gene>
<accession>A0ABU3I7X3</accession>
<keyword evidence="3" id="KW-0472">Membrane</keyword>
<proteinExistence type="predicted"/>
<evidence type="ECO:0000313" key="5">
    <source>
        <dbReference type="Proteomes" id="UP001247542"/>
    </source>
</evidence>
<reference evidence="4 5" key="1">
    <citation type="submission" date="2023-06" db="EMBL/GenBank/DDBJ databases">
        <title>Draft genome sequence of Gleimia hominis type strain CCUG 57540T.</title>
        <authorList>
            <person name="Salva-Serra F."/>
            <person name="Cardew S."/>
            <person name="Jensie Markopoulos S."/>
            <person name="Ohlen M."/>
            <person name="Inganas E."/>
            <person name="Svensson-Stadler L."/>
            <person name="Moore E.R.B."/>
        </authorList>
    </citation>
    <scope>NUCLEOTIDE SEQUENCE [LARGE SCALE GENOMIC DNA]</scope>
    <source>
        <strain evidence="4 5">CCUG 57540</strain>
    </source>
</reference>
<keyword evidence="5" id="KW-1185">Reference proteome</keyword>
<dbReference type="Proteomes" id="UP001247542">
    <property type="component" value="Unassembled WGS sequence"/>
</dbReference>
<feature type="region of interest" description="Disordered" evidence="2">
    <location>
        <begin position="227"/>
        <end position="389"/>
    </location>
</feature>
<feature type="compositionally biased region" description="Basic and acidic residues" evidence="2">
    <location>
        <begin position="228"/>
        <end position="267"/>
    </location>
</feature>